<feature type="compositionally biased region" description="Basic residues" evidence="4">
    <location>
        <begin position="125"/>
        <end position="139"/>
    </location>
</feature>
<dbReference type="GO" id="GO:0034605">
    <property type="term" value="P:cellular response to heat"/>
    <property type="evidence" value="ECO:0007669"/>
    <property type="project" value="InterPro"/>
</dbReference>
<dbReference type="GO" id="GO:0003677">
    <property type="term" value="F:DNA binding"/>
    <property type="evidence" value="ECO:0007669"/>
    <property type="project" value="UniProtKB-KW"/>
</dbReference>
<dbReference type="CDD" id="cd00165">
    <property type="entry name" value="S4"/>
    <property type="match status" value="1"/>
</dbReference>
<organism evidence="6">
    <name type="scientific">marine sediment metagenome</name>
    <dbReference type="NCBI Taxonomy" id="412755"/>
    <lineage>
        <taxon>unclassified sequences</taxon>
        <taxon>metagenomes</taxon>
        <taxon>ecological metagenomes</taxon>
    </lineage>
</organism>
<keyword evidence="3" id="KW-0238">DNA-binding</keyword>
<dbReference type="GO" id="GO:0043023">
    <property type="term" value="F:ribosomal large subunit binding"/>
    <property type="evidence" value="ECO:0007669"/>
    <property type="project" value="InterPro"/>
</dbReference>
<dbReference type="PIRSF" id="PIRSF016821">
    <property type="entry name" value="HSP15"/>
    <property type="match status" value="1"/>
</dbReference>
<evidence type="ECO:0000259" key="5">
    <source>
        <dbReference type="SMART" id="SM00363"/>
    </source>
</evidence>
<evidence type="ECO:0000256" key="4">
    <source>
        <dbReference type="SAM" id="MobiDB-lite"/>
    </source>
</evidence>
<evidence type="ECO:0000256" key="3">
    <source>
        <dbReference type="ARBA" id="ARBA00023125"/>
    </source>
</evidence>
<evidence type="ECO:0000313" key="6">
    <source>
        <dbReference type="EMBL" id="KKO12137.1"/>
    </source>
</evidence>
<feature type="domain" description="RNA-binding S4" evidence="5">
    <location>
        <begin position="17"/>
        <end position="82"/>
    </location>
</feature>
<feature type="region of interest" description="Disordered" evidence="4">
    <location>
        <begin position="107"/>
        <end position="139"/>
    </location>
</feature>
<comment type="caution">
    <text evidence="6">The sequence shown here is derived from an EMBL/GenBank/DDBJ whole genome shotgun (WGS) entry which is preliminary data.</text>
</comment>
<dbReference type="GO" id="GO:0003727">
    <property type="term" value="F:single-stranded RNA binding"/>
    <property type="evidence" value="ECO:0007669"/>
    <property type="project" value="InterPro"/>
</dbReference>
<evidence type="ECO:0000256" key="1">
    <source>
        <dbReference type="ARBA" id="ARBA00008396"/>
    </source>
</evidence>
<gene>
    <name evidence="6" type="ORF">LCGC14_0001450</name>
</gene>
<reference evidence="6" key="1">
    <citation type="journal article" date="2015" name="Nature">
        <title>Complex archaea that bridge the gap between prokaryotes and eukaryotes.</title>
        <authorList>
            <person name="Spang A."/>
            <person name="Saw J.H."/>
            <person name="Jorgensen S.L."/>
            <person name="Zaremba-Niedzwiedzka K."/>
            <person name="Martijn J."/>
            <person name="Lind A.E."/>
            <person name="van Eijk R."/>
            <person name="Schleper C."/>
            <person name="Guy L."/>
            <person name="Ettema T.J."/>
        </authorList>
    </citation>
    <scope>NUCLEOTIDE SEQUENCE</scope>
</reference>
<proteinExistence type="inferred from homology"/>
<sequence length="139" mass="15439">MAADRNDSLAPATPGRVRLDKWLWAARLFKTRALAKTAIEGGKVQIDGNKAKPGKEIAMGTVMTVRQGWDEKTLTVTGLSEQRRGAAEAQQLYSESEDSIKQRMALAEQRKMQAAGQYAHDKPNKKDRRLRQAMKGRSG</sequence>
<keyword evidence="2" id="KW-0694">RNA-binding</keyword>
<evidence type="ECO:0000256" key="2">
    <source>
        <dbReference type="ARBA" id="ARBA00022884"/>
    </source>
</evidence>
<dbReference type="SMART" id="SM00363">
    <property type="entry name" value="S4"/>
    <property type="match status" value="1"/>
</dbReference>
<dbReference type="Pfam" id="PF01479">
    <property type="entry name" value="S4"/>
    <property type="match status" value="1"/>
</dbReference>
<comment type="similarity">
    <text evidence="1">Belongs to the HSP15 family.</text>
</comment>
<dbReference type="SUPFAM" id="SSF55174">
    <property type="entry name" value="Alpha-L RNA-binding motif"/>
    <property type="match status" value="1"/>
</dbReference>
<dbReference type="AlphaFoldDB" id="A0A0F9YII8"/>
<dbReference type="Gene3D" id="3.10.290.10">
    <property type="entry name" value="RNA-binding S4 domain"/>
    <property type="match status" value="1"/>
</dbReference>
<dbReference type="InterPro" id="IPR025708">
    <property type="entry name" value="HSP15"/>
</dbReference>
<dbReference type="PROSITE" id="PS50889">
    <property type="entry name" value="S4"/>
    <property type="match status" value="1"/>
</dbReference>
<protein>
    <recommendedName>
        <fullName evidence="5">RNA-binding S4 domain-containing protein</fullName>
    </recommendedName>
</protein>
<accession>A0A0F9YII8</accession>
<dbReference type="InterPro" id="IPR036986">
    <property type="entry name" value="S4_RNA-bd_sf"/>
</dbReference>
<dbReference type="InterPro" id="IPR002942">
    <property type="entry name" value="S4_RNA-bd"/>
</dbReference>
<dbReference type="EMBL" id="LAZR01000001">
    <property type="protein sequence ID" value="KKO12137.1"/>
    <property type="molecule type" value="Genomic_DNA"/>
</dbReference>
<name>A0A0F9YII8_9ZZZZ</name>